<reference evidence="1 2" key="1">
    <citation type="submission" date="2016-10" db="EMBL/GenBank/DDBJ databases">
        <title>Silvanigrella aquatica sp. nov., isolated from a freshwater lake located in the Black Forest, Germany, description of Silvanigrellaceae fam. nov., Silvanigrellales ord. nov., reclassification of the order Bdellovibrionales in the class Oligoflexia, reclassification of the families Bacteriovoracaceae and Halobacteriovoraceae in the new order Bacteriovoracales ord. nov., and reclassification of the family Pseudobacteriovoracaceae in the order Oligoflexiales.</title>
        <authorList>
            <person name="Hahn M.W."/>
            <person name="Schmidt J."/>
            <person name="Koll U."/>
            <person name="Rohde M."/>
            <person name="Verbag S."/>
            <person name="Pitt A."/>
            <person name="Nakai R."/>
            <person name="Naganuma T."/>
            <person name="Lang E."/>
        </authorList>
    </citation>
    <scope>NUCLEOTIDE SEQUENCE [LARGE SCALE GENOMIC DNA]</scope>
    <source>
        <strain evidence="1 2">MWH-Nonnen-W8red</strain>
    </source>
</reference>
<evidence type="ECO:0000313" key="2">
    <source>
        <dbReference type="Proteomes" id="UP000184731"/>
    </source>
</evidence>
<sequence>MIDSEIINSIEKLSCFRKKCTDLISQDLIFSDSLWFATWSKNSSGDMVARYLLNEITLYSFCIFFIKKTIFNYFRCFFFRRRIHFYNSENISHKKYFYQTWINLNETDKIILNYKDKYFSNFFQEAYKLKSVIPIIISINPKNLNNININNEAIILSNSDLKYINIIEFTSALKKLFIALYNFIFVFRAKNINEFLCGLFVSLNIIDIRQENSFKIYEYINSFLKIYLRENNSIPELYLPYEAQPEQTALIKAWKENGGNVIGYIHSTLLTFPGHYIKLHINAPDQLWVHGSSYQKILSLFGWEESKIKKIKSLRYSILKPINIELSTIALPYSTAALDFSISILKNLSKSGVKLRFLRPHPLTGVSKKDLKIINEIITENILLKNLYSTDNAIVCIGPASLPLEILEQKMYCTVIHIPVSKSFIDRFDNSIWNEYIEFINLGEAVVMNLKVNGAFICV</sequence>
<organism evidence="1 2">
    <name type="scientific">Silvanigrella aquatica</name>
    <dbReference type="NCBI Taxonomy" id="1915309"/>
    <lineage>
        <taxon>Bacteria</taxon>
        <taxon>Pseudomonadati</taxon>
        <taxon>Bdellovibrionota</taxon>
        <taxon>Oligoflexia</taxon>
        <taxon>Silvanigrellales</taxon>
        <taxon>Silvanigrellaceae</taxon>
        <taxon>Silvanigrella</taxon>
    </lineage>
</organism>
<accession>A0A1L4D302</accession>
<keyword evidence="2" id="KW-1185">Reference proteome</keyword>
<dbReference type="Proteomes" id="UP000184731">
    <property type="component" value="Chromosome"/>
</dbReference>
<dbReference type="AlphaFoldDB" id="A0A1L4D302"/>
<evidence type="ECO:0000313" key="1">
    <source>
        <dbReference type="EMBL" id="APJ04583.1"/>
    </source>
</evidence>
<name>A0A1L4D302_9BACT</name>
<proteinExistence type="predicted"/>
<gene>
    <name evidence="1" type="ORF">AXG55_11970</name>
</gene>
<dbReference type="EMBL" id="CP017834">
    <property type="protein sequence ID" value="APJ04583.1"/>
    <property type="molecule type" value="Genomic_DNA"/>
</dbReference>
<protein>
    <submittedName>
        <fullName evidence="1">Uncharacterized protein</fullName>
    </submittedName>
</protein>
<dbReference type="STRING" id="1915309.AXG55_11970"/>
<dbReference type="KEGG" id="saqi:AXG55_11970"/>